<feature type="signal peptide" evidence="1">
    <location>
        <begin position="1"/>
        <end position="20"/>
    </location>
</feature>
<proteinExistence type="predicted"/>
<keyword evidence="3" id="KW-1185">Reference proteome</keyword>
<organism evidence="2 3">
    <name type="scientific">Perkinsus chesapeaki</name>
    <name type="common">Clam parasite</name>
    <name type="synonym">Perkinsus andrewsi</name>
    <dbReference type="NCBI Taxonomy" id="330153"/>
    <lineage>
        <taxon>Eukaryota</taxon>
        <taxon>Sar</taxon>
        <taxon>Alveolata</taxon>
        <taxon>Perkinsozoa</taxon>
        <taxon>Perkinsea</taxon>
        <taxon>Perkinsida</taxon>
        <taxon>Perkinsidae</taxon>
        <taxon>Perkinsus</taxon>
    </lineage>
</organism>
<evidence type="ECO:0000313" key="3">
    <source>
        <dbReference type="Proteomes" id="UP000591131"/>
    </source>
</evidence>
<sequence length="435" mass="49250">MKVIACTIFTVALSASNAPAEPAWCNSHEANEVYPLRAYLPTNDRGVRTMVDFASDGRGNWYVSGQSSLIGWYRVWCINFSGKESYVEFDVHAEAIDVFYAPPSGTYVFVIVNNEIRMYGTRGNTLPPLYLEHRVIEKGDDDHKFTDLAFDNYTESLSVTDEKTNQVYHYFPFRPHVPKKTAAGNLDGLAIDDETHLYRPLAVKFAAGDLYILQGPEREARLVRWTPFQPNRTYMYDFPVEGRLGFEVSDVSPDYIYYRSGGDSVYKRCSNWSCSDTTLIAGGCGRCHNDNQLVNRGSGALKMDASGRLMIWDFKGNRFVMWEDRALNCSAYSGLPATTAPGKVTWKDKVSYNAEYDVCTMAPTDIVNLHIFYRFGAWAKCGPSRDFEEVNYLPSSLPLSEIHDKQLCIEYFEKLGFTPGESVDYARRAICNLET</sequence>
<dbReference type="Proteomes" id="UP000591131">
    <property type="component" value="Unassembled WGS sequence"/>
</dbReference>
<evidence type="ECO:0000256" key="1">
    <source>
        <dbReference type="SAM" id="SignalP"/>
    </source>
</evidence>
<gene>
    <name evidence="2" type="ORF">FOL47_009256</name>
</gene>
<evidence type="ECO:0008006" key="4">
    <source>
        <dbReference type="Google" id="ProtNLM"/>
    </source>
</evidence>
<dbReference type="AlphaFoldDB" id="A0A7J6L9K1"/>
<keyword evidence="1" id="KW-0732">Signal</keyword>
<dbReference type="EMBL" id="JAAPAO010000632">
    <property type="protein sequence ID" value="KAF4655862.1"/>
    <property type="molecule type" value="Genomic_DNA"/>
</dbReference>
<feature type="non-terminal residue" evidence="2">
    <location>
        <position position="435"/>
    </location>
</feature>
<reference evidence="2 3" key="1">
    <citation type="submission" date="2020-04" db="EMBL/GenBank/DDBJ databases">
        <title>Perkinsus chesapeaki whole genome sequence.</title>
        <authorList>
            <person name="Bogema D.R."/>
        </authorList>
    </citation>
    <scope>NUCLEOTIDE SEQUENCE [LARGE SCALE GENOMIC DNA]</scope>
    <source>
        <strain evidence="2">ATCC PRA-425</strain>
    </source>
</reference>
<protein>
    <recommendedName>
        <fullName evidence="4">Secreted protein</fullName>
    </recommendedName>
</protein>
<evidence type="ECO:0000313" key="2">
    <source>
        <dbReference type="EMBL" id="KAF4655862.1"/>
    </source>
</evidence>
<comment type="caution">
    <text evidence="2">The sequence shown here is derived from an EMBL/GenBank/DDBJ whole genome shotgun (WGS) entry which is preliminary data.</text>
</comment>
<dbReference type="SUPFAM" id="SSF101898">
    <property type="entry name" value="NHL repeat"/>
    <property type="match status" value="1"/>
</dbReference>
<name>A0A7J6L9K1_PERCH</name>
<feature type="chain" id="PRO_5029910610" description="Secreted protein" evidence="1">
    <location>
        <begin position="21"/>
        <end position="435"/>
    </location>
</feature>
<accession>A0A7J6L9K1</accession>